<reference evidence="1 2" key="2">
    <citation type="submission" date="2009-02" db="EMBL/GenBank/DDBJ databases">
        <title>Draft genome sequence of Eubacterium hallii (DSM 3353).</title>
        <authorList>
            <person name="Sudarsanam P."/>
            <person name="Ley R."/>
            <person name="Guruge J."/>
            <person name="Turnbaugh P.J."/>
            <person name="Mahowald M."/>
            <person name="Liep D."/>
            <person name="Gordon J."/>
        </authorList>
    </citation>
    <scope>NUCLEOTIDE SEQUENCE [LARGE SCALE GENOMIC DNA]</scope>
    <source>
        <strain evidence="1 2">DSM 3353</strain>
    </source>
</reference>
<gene>
    <name evidence="1" type="ORF">EUBHAL_02719</name>
</gene>
<dbReference type="EMBL" id="ACEP01000121">
    <property type="protein sequence ID" value="EEG35438.1"/>
    <property type="molecule type" value="Genomic_DNA"/>
</dbReference>
<reference evidence="1 2" key="1">
    <citation type="submission" date="2009-01" db="EMBL/GenBank/DDBJ databases">
        <authorList>
            <person name="Fulton L."/>
            <person name="Clifton S."/>
            <person name="Fulton B."/>
            <person name="Xu J."/>
            <person name="Minx P."/>
            <person name="Pepin K.H."/>
            <person name="Johnson M."/>
            <person name="Bhonagiri V."/>
            <person name="Nash W.E."/>
            <person name="Mardis E.R."/>
            <person name="Wilson R.K."/>
        </authorList>
    </citation>
    <scope>NUCLEOTIDE SEQUENCE [LARGE SCALE GENOMIC DNA]</scope>
    <source>
        <strain evidence="1 2">DSM 3353</strain>
    </source>
</reference>
<sequence length="121" mass="14227">MLNDATCFKKIFIVTGYTDLRSGIDRLADTIRSYLGEDAIEADTLYLFCGRRTDRIKGLVWENDGYLLLYKRLEAGQFQWPRTESEVRSITEQQFRWLMEGLTTHPKKQVKRLKKAPDYTL</sequence>
<dbReference type="eggNOG" id="COG3436">
    <property type="taxonomic scope" value="Bacteria"/>
</dbReference>
<dbReference type="GeneID" id="75047163"/>
<evidence type="ECO:0000313" key="1">
    <source>
        <dbReference type="EMBL" id="EEG35438.1"/>
    </source>
</evidence>
<accession>C0EZ63</accession>
<name>C0EZ63_9FIRM</name>
<dbReference type="Proteomes" id="UP000003174">
    <property type="component" value="Unassembled WGS sequence"/>
</dbReference>
<dbReference type="AlphaFoldDB" id="C0EZ63"/>
<organism evidence="1 2">
    <name type="scientific">Anaerobutyricum hallii DSM 3353</name>
    <dbReference type="NCBI Taxonomy" id="411469"/>
    <lineage>
        <taxon>Bacteria</taxon>
        <taxon>Bacillati</taxon>
        <taxon>Bacillota</taxon>
        <taxon>Clostridia</taxon>
        <taxon>Lachnospirales</taxon>
        <taxon>Lachnospiraceae</taxon>
        <taxon>Anaerobutyricum</taxon>
    </lineage>
</organism>
<protein>
    <submittedName>
        <fullName evidence="1">IS66 family element, Orf2 protein</fullName>
    </submittedName>
</protein>
<dbReference type="NCBIfam" id="NF033819">
    <property type="entry name" value="IS66_TnpB"/>
    <property type="match status" value="1"/>
</dbReference>
<proteinExistence type="predicted"/>
<comment type="caution">
    <text evidence="1">The sequence shown here is derived from an EMBL/GenBank/DDBJ whole genome shotgun (WGS) entry which is preliminary data.</text>
</comment>
<dbReference type="PANTHER" id="PTHR36455">
    <property type="match status" value="1"/>
</dbReference>
<dbReference type="PANTHER" id="PTHR36455:SF1">
    <property type="entry name" value="BLR8292 PROTEIN"/>
    <property type="match status" value="1"/>
</dbReference>
<dbReference type="RefSeq" id="WP_005350150.1">
    <property type="nucleotide sequence ID" value="NZ_ACEP01000121.1"/>
</dbReference>
<dbReference type="InterPro" id="IPR008878">
    <property type="entry name" value="Transposase_IS66_Orf2"/>
</dbReference>
<evidence type="ECO:0000313" key="2">
    <source>
        <dbReference type="Proteomes" id="UP000003174"/>
    </source>
</evidence>
<dbReference type="Pfam" id="PF05717">
    <property type="entry name" value="TnpB_IS66"/>
    <property type="match status" value="1"/>
</dbReference>